<feature type="chain" id="PRO_5002207726" description="Secreted protein" evidence="1">
    <location>
        <begin position="20"/>
        <end position="166"/>
    </location>
</feature>
<protein>
    <recommendedName>
        <fullName evidence="4">Secreted protein</fullName>
    </recommendedName>
</protein>
<evidence type="ECO:0000313" key="2">
    <source>
        <dbReference type="EMBL" id="KIK44867.1"/>
    </source>
</evidence>
<dbReference type="EMBL" id="KN835182">
    <property type="protein sequence ID" value="KIK44867.1"/>
    <property type="molecule type" value="Genomic_DNA"/>
</dbReference>
<organism evidence="2 3">
    <name type="scientific">Suillus luteus UH-Slu-Lm8-n1</name>
    <dbReference type="NCBI Taxonomy" id="930992"/>
    <lineage>
        <taxon>Eukaryota</taxon>
        <taxon>Fungi</taxon>
        <taxon>Dikarya</taxon>
        <taxon>Basidiomycota</taxon>
        <taxon>Agaricomycotina</taxon>
        <taxon>Agaricomycetes</taxon>
        <taxon>Agaricomycetidae</taxon>
        <taxon>Boletales</taxon>
        <taxon>Suillineae</taxon>
        <taxon>Suillaceae</taxon>
        <taxon>Suillus</taxon>
    </lineage>
</organism>
<name>A0A0D0BFH2_9AGAM</name>
<evidence type="ECO:0000313" key="3">
    <source>
        <dbReference type="Proteomes" id="UP000054485"/>
    </source>
</evidence>
<evidence type="ECO:0000256" key="1">
    <source>
        <dbReference type="SAM" id="SignalP"/>
    </source>
</evidence>
<dbReference type="OrthoDB" id="2695551at2759"/>
<dbReference type="AlphaFoldDB" id="A0A0D0BFH2"/>
<reference evidence="2 3" key="1">
    <citation type="submission" date="2014-04" db="EMBL/GenBank/DDBJ databases">
        <authorList>
            <consortium name="DOE Joint Genome Institute"/>
            <person name="Kuo A."/>
            <person name="Ruytinx J."/>
            <person name="Rineau F."/>
            <person name="Colpaert J."/>
            <person name="Kohler A."/>
            <person name="Nagy L.G."/>
            <person name="Floudas D."/>
            <person name="Copeland A."/>
            <person name="Barry K.W."/>
            <person name="Cichocki N."/>
            <person name="Veneault-Fourrey C."/>
            <person name="LaButti K."/>
            <person name="Lindquist E.A."/>
            <person name="Lipzen A."/>
            <person name="Lundell T."/>
            <person name="Morin E."/>
            <person name="Murat C."/>
            <person name="Sun H."/>
            <person name="Tunlid A."/>
            <person name="Henrissat B."/>
            <person name="Grigoriev I.V."/>
            <person name="Hibbett D.S."/>
            <person name="Martin F."/>
            <person name="Nordberg H.P."/>
            <person name="Cantor M.N."/>
            <person name="Hua S.X."/>
        </authorList>
    </citation>
    <scope>NUCLEOTIDE SEQUENCE [LARGE SCALE GENOMIC DNA]</scope>
    <source>
        <strain evidence="2 3">UH-Slu-Lm8-n1</strain>
    </source>
</reference>
<gene>
    <name evidence="2" type="ORF">CY34DRAFT_589255</name>
</gene>
<proteinExistence type="predicted"/>
<accession>A0A0D0BFH2</accession>
<dbReference type="HOGENOM" id="CLU_1603834_0_0_1"/>
<evidence type="ECO:0008006" key="4">
    <source>
        <dbReference type="Google" id="ProtNLM"/>
    </source>
</evidence>
<sequence length="166" mass="18783">MYILLQVAAILDVLAGSNSLEHNAASGSTTFLVTSSPQLEMQRHWARTLEPVKGPDRIRHCWPHCFIGASIGECPTLPICLYPLRRCISYLLWVHHAGNSFSVVVSTMHRNQCFRTSTLLTRRVVEKIRGKSLTYMQRGLSFKPPKYIHQHPFLFRALIYGSACAS</sequence>
<dbReference type="InParanoid" id="A0A0D0BFH2"/>
<keyword evidence="3" id="KW-1185">Reference proteome</keyword>
<reference evidence="3" key="2">
    <citation type="submission" date="2015-01" db="EMBL/GenBank/DDBJ databases">
        <title>Evolutionary Origins and Diversification of the Mycorrhizal Mutualists.</title>
        <authorList>
            <consortium name="DOE Joint Genome Institute"/>
            <consortium name="Mycorrhizal Genomics Consortium"/>
            <person name="Kohler A."/>
            <person name="Kuo A."/>
            <person name="Nagy L.G."/>
            <person name="Floudas D."/>
            <person name="Copeland A."/>
            <person name="Barry K.W."/>
            <person name="Cichocki N."/>
            <person name="Veneault-Fourrey C."/>
            <person name="LaButti K."/>
            <person name="Lindquist E.A."/>
            <person name="Lipzen A."/>
            <person name="Lundell T."/>
            <person name="Morin E."/>
            <person name="Murat C."/>
            <person name="Riley R."/>
            <person name="Ohm R."/>
            <person name="Sun H."/>
            <person name="Tunlid A."/>
            <person name="Henrissat B."/>
            <person name="Grigoriev I.V."/>
            <person name="Hibbett D.S."/>
            <person name="Martin F."/>
        </authorList>
    </citation>
    <scope>NUCLEOTIDE SEQUENCE [LARGE SCALE GENOMIC DNA]</scope>
    <source>
        <strain evidence="3">UH-Slu-Lm8-n1</strain>
    </source>
</reference>
<dbReference type="Proteomes" id="UP000054485">
    <property type="component" value="Unassembled WGS sequence"/>
</dbReference>
<keyword evidence="1" id="KW-0732">Signal</keyword>
<feature type="signal peptide" evidence="1">
    <location>
        <begin position="1"/>
        <end position="19"/>
    </location>
</feature>